<evidence type="ECO:0000256" key="4">
    <source>
        <dbReference type="ARBA" id="ARBA00022692"/>
    </source>
</evidence>
<dbReference type="Pfam" id="PF02949">
    <property type="entry name" value="7tm_6"/>
    <property type="match status" value="1"/>
</dbReference>
<evidence type="ECO:0000256" key="9">
    <source>
        <dbReference type="ARBA" id="ARBA00023224"/>
    </source>
</evidence>
<feature type="transmembrane region" description="Helical" evidence="10">
    <location>
        <begin position="280"/>
        <end position="302"/>
    </location>
</feature>
<keyword evidence="2" id="KW-1003">Cell membrane</keyword>
<comment type="caution">
    <text evidence="10">Lacks conserved residue(s) required for the propagation of feature annotation.</text>
</comment>
<comment type="caution">
    <text evidence="11">The sequence shown here is derived from an EMBL/GenBank/DDBJ whole genome shotgun (WGS) entry which is preliminary data.</text>
</comment>
<evidence type="ECO:0000256" key="7">
    <source>
        <dbReference type="ARBA" id="ARBA00023136"/>
    </source>
</evidence>
<dbReference type="GO" id="GO:0005549">
    <property type="term" value="F:odorant binding"/>
    <property type="evidence" value="ECO:0007669"/>
    <property type="project" value="InterPro"/>
</dbReference>
<evidence type="ECO:0000256" key="3">
    <source>
        <dbReference type="ARBA" id="ARBA00022606"/>
    </source>
</evidence>
<feature type="transmembrane region" description="Helical" evidence="10">
    <location>
        <begin position="251"/>
        <end position="274"/>
    </location>
</feature>
<dbReference type="PANTHER" id="PTHR21137">
    <property type="entry name" value="ODORANT RECEPTOR"/>
    <property type="match status" value="1"/>
</dbReference>
<keyword evidence="5 10" id="KW-0552">Olfaction</keyword>
<gene>
    <name evidence="11" type="ORF">Zmor_008290</name>
</gene>
<name>A0AA38J3W2_9CUCU</name>
<dbReference type="GO" id="GO:0007165">
    <property type="term" value="P:signal transduction"/>
    <property type="evidence" value="ECO:0007669"/>
    <property type="project" value="UniProtKB-KW"/>
</dbReference>
<keyword evidence="4 10" id="KW-0812">Transmembrane</keyword>
<evidence type="ECO:0000313" key="12">
    <source>
        <dbReference type="Proteomes" id="UP001168821"/>
    </source>
</evidence>
<evidence type="ECO:0000256" key="8">
    <source>
        <dbReference type="ARBA" id="ARBA00023170"/>
    </source>
</evidence>
<evidence type="ECO:0000256" key="2">
    <source>
        <dbReference type="ARBA" id="ARBA00022475"/>
    </source>
</evidence>
<comment type="similarity">
    <text evidence="10">Belongs to the insect chemoreceptor superfamily. Heteromeric odorant receptor channel (TC 1.A.69) family.</text>
</comment>
<feature type="transmembrane region" description="Helical" evidence="10">
    <location>
        <begin position="29"/>
        <end position="51"/>
    </location>
</feature>
<organism evidence="11 12">
    <name type="scientific">Zophobas morio</name>
    <dbReference type="NCBI Taxonomy" id="2755281"/>
    <lineage>
        <taxon>Eukaryota</taxon>
        <taxon>Metazoa</taxon>
        <taxon>Ecdysozoa</taxon>
        <taxon>Arthropoda</taxon>
        <taxon>Hexapoda</taxon>
        <taxon>Insecta</taxon>
        <taxon>Pterygota</taxon>
        <taxon>Neoptera</taxon>
        <taxon>Endopterygota</taxon>
        <taxon>Coleoptera</taxon>
        <taxon>Polyphaga</taxon>
        <taxon>Cucujiformia</taxon>
        <taxon>Tenebrionidae</taxon>
        <taxon>Zophobas</taxon>
    </lineage>
</organism>
<protein>
    <recommendedName>
        <fullName evidence="10">Odorant receptor</fullName>
    </recommendedName>
</protein>
<keyword evidence="3 10" id="KW-0716">Sensory transduction</keyword>
<evidence type="ECO:0000256" key="6">
    <source>
        <dbReference type="ARBA" id="ARBA00022989"/>
    </source>
</evidence>
<dbReference type="EMBL" id="JALNTZ010000002">
    <property type="protein sequence ID" value="KAJ3664094.1"/>
    <property type="molecule type" value="Genomic_DNA"/>
</dbReference>
<keyword evidence="7 10" id="KW-0472">Membrane</keyword>
<keyword evidence="6 10" id="KW-1133">Transmembrane helix</keyword>
<dbReference type="AlphaFoldDB" id="A0AA38J3W2"/>
<comment type="subcellular location">
    <subcellularLocation>
        <location evidence="1 10">Cell membrane</location>
        <topology evidence="1 10">Multi-pass membrane protein</topology>
    </subcellularLocation>
</comment>
<keyword evidence="8 10" id="KW-0675">Receptor</keyword>
<proteinExistence type="inferred from homology"/>
<feature type="transmembrane region" description="Helical" evidence="10">
    <location>
        <begin position="63"/>
        <end position="82"/>
    </location>
</feature>
<keyword evidence="9 10" id="KW-0807">Transducer</keyword>
<evidence type="ECO:0000256" key="1">
    <source>
        <dbReference type="ARBA" id="ARBA00004651"/>
    </source>
</evidence>
<dbReference type="Proteomes" id="UP001168821">
    <property type="component" value="Unassembled WGS sequence"/>
</dbReference>
<reference evidence="11" key="1">
    <citation type="journal article" date="2023" name="G3 (Bethesda)">
        <title>Whole genome assemblies of Zophobas morio and Tenebrio molitor.</title>
        <authorList>
            <person name="Kaur S."/>
            <person name="Stinson S.A."/>
            <person name="diCenzo G.C."/>
        </authorList>
    </citation>
    <scope>NUCLEOTIDE SEQUENCE</scope>
    <source>
        <strain evidence="11">QUZm001</strain>
    </source>
</reference>
<keyword evidence="12" id="KW-1185">Reference proteome</keyword>
<feature type="transmembrane region" description="Helical" evidence="10">
    <location>
        <begin position="116"/>
        <end position="136"/>
    </location>
</feature>
<evidence type="ECO:0000256" key="5">
    <source>
        <dbReference type="ARBA" id="ARBA00022725"/>
    </source>
</evidence>
<sequence>MAGIMAGETLLKMYRFECIGFFQFRIVKFLLYNIIIIWSLLSLFQLGLFIYKFELNYLLQLGPSYFIIVFLLTSITYILILVDLVNDLTLEFESVRSECDSAIVNRQDKKEFIQGITYMVTSLVSGCITGITYASFSDDENQLVFFFPLCEEYFPRLKFIVKWGFRLSIVFVYCLAVVSPSHYIVYSLLLFKVEENILLHYIKNINQNYENEDQVDVASQNIIKQRLIFCLKRHIFFSRSTRKLFMKSENLVLPLQIEGALYFMCIVINMFGLGDAVSKLSYVHLISLITTACVTLAGLSVYGQKIEDLSDNIFNCLIDVKWYHWNEANKKLYLMFLQNSLKPFKIKFTENISVNYKMGLEIIKTFFSFISVVNQLQQNKD</sequence>
<feature type="transmembrane region" description="Helical" evidence="10">
    <location>
        <begin position="163"/>
        <end position="191"/>
    </location>
</feature>
<dbReference type="GO" id="GO:0005886">
    <property type="term" value="C:plasma membrane"/>
    <property type="evidence" value="ECO:0007669"/>
    <property type="project" value="UniProtKB-SubCell"/>
</dbReference>
<accession>A0AA38J3W2</accession>
<dbReference type="InterPro" id="IPR004117">
    <property type="entry name" value="7tm6_olfct_rcpt"/>
</dbReference>
<evidence type="ECO:0000313" key="11">
    <source>
        <dbReference type="EMBL" id="KAJ3664094.1"/>
    </source>
</evidence>
<dbReference type="GO" id="GO:0004984">
    <property type="term" value="F:olfactory receptor activity"/>
    <property type="evidence" value="ECO:0007669"/>
    <property type="project" value="InterPro"/>
</dbReference>
<dbReference type="PANTHER" id="PTHR21137:SF35">
    <property type="entry name" value="ODORANT RECEPTOR 19A-RELATED"/>
    <property type="match status" value="1"/>
</dbReference>
<evidence type="ECO:0000256" key="10">
    <source>
        <dbReference type="RuleBase" id="RU351113"/>
    </source>
</evidence>